<sequence length="68" mass="7240">MFDCRVGGLNRAAPNARSLNGSAIQGEAMQHFNALQRACADQGTIAAATGTLPSQADLVRRRKTLLTR</sequence>
<proteinExistence type="predicted"/>
<dbReference type="STRING" id="194963.SAMCFNEI73_Ch3287"/>
<reference evidence="1 2" key="1">
    <citation type="submission" date="2015-10" db="EMBL/GenBank/DDBJ databases">
        <title>Genomic differences between typical nodule nitrogen-fixing rhizobial strains and those coming from bean seeds.</title>
        <authorList>
            <person name="Peralta H."/>
            <person name="Aguilar-Vera A."/>
            <person name="Diaz R."/>
            <person name="Mora Y."/>
            <person name="Martinez-Batallar G."/>
            <person name="Salazar E."/>
            <person name="Vargas-Lagunas C."/>
            <person name="Encarnacion S."/>
            <person name="Girard L."/>
            <person name="Mora J."/>
        </authorList>
    </citation>
    <scope>NUCLEOTIDE SEQUENCE [LARGE SCALE GENOMIC DNA]</scope>
    <source>
        <strain evidence="1 2">CFNEI 73</strain>
    </source>
</reference>
<name>A0A1L3LR39_9HYPH</name>
<dbReference type="EMBL" id="CP013107">
    <property type="protein sequence ID" value="APG92549.1"/>
    <property type="molecule type" value="Genomic_DNA"/>
</dbReference>
<dbReference type="AlphaFoldDB" id="A0A1L3LR39"/>
<evidence type="ECO:0000313" key="2">
    <source>
        <dbReference type="Proteomes" id="UP000182306"/>
    </source>
</evidence>
<gene>
    <name evidence="1" type="ORF">SAMCFNEI73_Ch3287</name>
</gene>
<evidence type="ECO:0000313" key="1">
    <source>
        <dbReference type="EMBL" id="APG92549.1"/>
    </source>
</evidence>
<organism evidence="1 2">
    <name type="scientific">Sinorhizobium americanum</name>
    <dbReference type="NCBI Taxonomy" id="194963"/>
    <lineage>
        <taxon>Bacteria</taxon>
        <taxon>Pseudomonadati</taxon>
        <taxon>Pseudomonadota</taxon>
        <taxon>Alphaproteobacteria</taxon>
        <taxon>Hyphomicrobiales</taxon>
        <taxon>Rhizobiaceae</taxon>
        <taxon>Sinorhizobium/Ensifer group</taxon>
        <taxon>Sinorhizobium</taxon>
    </lineage>
</organism>
<dbReference type="Proteomes" id="UP000182306">
    <property type="component" value="Chromosome"/>
</dbReference>
<keyword evidence="2" id="KW-1185">Reference proteome</keyword>
<protein>
    <submittedName>
        <fullName evidence="1">Uncharacterized protein</fullName>
    </submittedName>
</protein>
<dbReference type="KEGG" id="same:SAMCFNEI73_Ch3287"/>
<accession>A0A1L3LR39</accession>